<comment type="caution">
    <text evidence="3">The sequence shown here is derived from an EMBL/GenBank/DDBJ whole genome shotgun (WGS) entry which is preliminary data.</text>
</comment>
<evidence type="ECO:0000313" key="4">
    <source>
        <dbReference type="Proteomes" id="UP000596742"/>
    </source>
</evidence>
<dbReference type="AlphaFoldDB" id="A0A8B6E9B7"/>
<feature type="domain" description="Death" evidence="1">
    <location>
        <begin position="152"/>
        <end position="207"/>
    </location>
</feature>
<evidence type="ECO:0000259" key="1">
    <source>
        <dbReference type="PROSITE" id="PS50017"/>
    </source>
</evidence>
<dbReference type="PANTHER" id="PTHR37984">
    <property type="entry name" value="PROTEIN CBG26694"/>
    <property type="match status" value="1"/>
</dbReference>
<dbReference type="GO" id="GO:0015074">
    <property type="term" value="P:DNA integration"/>
    <property type="evidence" value="ECO:0007669"/>
    <property type="project" value="InterPro"/>
</dbReference>
<dbReference type="Proteomes" id="UP000596742">
    <property type="component" value="Unassembled WGS sequence"/>
</dbReference>
<dbReference type="PANTHER" id="PTHR37984:SF5">
    <property type="entry name" value="PROTEIN NYNRIN-LIKE"/>
    <property type="match status" value="1"/>
</dbReference>
<keyword evidence="4" id="KW-1185">Reference proteome</keyword>
<dbReference type="Gene3D" id="1.10.533.10">
    <property type="entry name" value="Death Domain, Fas"/>
    <property type="match status" value="1"/>
</dbReference>
<dbReference type="PROSITE" id="PS50994">
    <property type="entry name" value="INTEGRASE"/>
    <property type="match status" value="1"/>
</dbReference>
<evidence type="ECO:0000259" key="2">
    <source>
        <dbReference type="PROSITE" id="PS50994"/>
    </source>
</evidence>
<name>A0A8B6E9B7_MYTGA</name>
<dbReference type="OrthoDB" id="6145101at2759"/>
<feature type="domain" description="Integrase catalytic" evidence="2">
    <location>
        <begin position="1"/>
        <end position="168"/>
    </location>
</feature>
<dbReference type="EMBL" id="UYJE01004760">
    <property type="protein sequence ID" value="VDI31062.1"/>
    <property type="molecule type" value="Genomic_DNA"/>
</dbReference>
<protein>
    <recommendedName>
        <fullName evidence="5">Integrase catalytic domain-containing protein</fullName>
    </recommendedName>
</protein>
<accession>A0A8B6E9B7</accession>
<dbReference type="Pfam" id="PF00665">
    <property type="entry name" value="rve"/>
    <property type="match status" value="1"/>
</dbReference>
<proteinExistence type="predicted"/>
<reference evidence="3" key="1">
    <citation type="submission" date="2018-11" db="EMBL/GenBank/DDBJ databases">
        <authorList>
            <person name="Alioto T."/>
            <person name="Alioto T."/>
        </authorList>
    </citation>
    <scope>NUCLEOTIDE SEQUENCE</scope>
</reference>
<dbReference type="InterPro" id="IPR036397">
    <property type="entry name" value="RNaseH_sf"/>
</dbReference>
<dbReference type="GO" id="GO:0003676">
    <property type="term" value="F:nucleic acid binding"/>
    <property type="evidence" value="ECO:0007669"/>
    <property type="project" value="InterPro"/>
</dbReference>
<dbReference type="InterPro" id="IPR050951">
    <property type="entry name" value="Retrovirus_Pol_polyprotein"/>
</dbReference>
<organism evidence="3 4">
    <name type="scientific">Mytilus galloprovincialis</name>
    <name type="common">Mediterranean mussel</name>
    <dbReference type="NCBI Taxonomy" id="29158"/>
    <lineage>
        <taxon>Eukaryota</taxon>
        <taxon>Metazoa</taxon>
        <taxon>Spiralia</taxon>
        <taxon>Lophotrochozoa</taxon>
        <taxon>Mollusca</taxon>
        <taxon>Bivalvia</taxon>
        <taxon>Autobranchia</taxon>
        <taxon>Pteriomorphia</taxon>
        <taxon>Mytilida</taxon>
        <taxon>Mytiloidea</taxon>
        <taxon>Mytilidae</taxon>
        <taxon>Mytilinae</taxon>
        <taxon>Mytilus</taxon>
    </lineage>
</organism>
<evidence type="ECO:0008006" key="5">
    <source>
        <dbReference type="Google" id="ProtNLM"/>
    </source>
</evidence>
<dbReference type="GO" id="GO:0007165">
    <property type="term" value="P:signal transduction"/>
    <property type="evidence" value="ECO:0007669"/>
    <property type="project" value="InterPro"/>
</dbReference>
<evidence type="ECO:0000313" key="3">
    <source>
        <dbReference type="EMBL" id="VDI31062.1"/>
    </source>
</evidence>
<dbReference type="SUPFAM" id="SSF53098">
    <property type="entry name" value="Ribonuclease H-like"/>
    <property type="match status" value="1"/>
</dbReference>
<gene>
    <name evidence="3" type="ORF">MGAL_10B093573</name>
</gene>
<sequence>MPILDTFSRWHIDLIGPFKETKLGHKYILIVVCAFSKWTEAFPVRSETAADIAEVLHKEIFSRYGSCSSLVSDRGQGFMSKLVAAVTQIYNVKHYFTSSYHPQTNSVAERTNKTVKRIRKGEYDISEEYMDLIPTDEILDELAQVIGVVSFQLGIELELPITSLDIIQYNNDRNLVAQCKDILYEWREQGVRPTIGVLVNALVNVGRGTKCLEEIIKSKGVKKYIPQEKVEEEKQGKLKTLMKKMNPFQKKK</sequence>
<dbReference type="InterPro" id="IPR000488">
    <property type="entry name" value="Death_dom"/>
</dbReference>
<dbReference type="SUPFAM" id="SSF47986">
    <property type="entry name" value="DEATH domain"/>
    <property type="match status" value="1"/>
</dbReference>
<dbReference type="CDD" id="cd01670">
    <property type="entry name" value="Death"/>
    <property type="match status" value="1"/>
</dbReference>
<dbReference type="InterPro" id="IPR001584">
    <property type="entry name" value="Integrase_cat-core"/>
</dbReference>
<dbReference type="InterPro" id="IPR012337">
    <property type="entry name" value="RNaseH-like_sf"/>
</dbReference>
<dbReference type="InterPro" id="IPR011029">
    <property type="entry name" value="DEATH-like_dom_sf"/>
</dbReference>
<dbReference type="Gene3D" id="3.30.420.10">
    <property type="entry name" value="Ribonuclease H-like superfamily/Ribonuclease H"/>
    <property type="match status" value="1"/>
</dbReference>
<dbReference type="PROSITE" id="PS50017">
    <property type="entry name" value="DEATH_DOMAIN"/>
    <property type="match status" value="1"/>
</dbReference>